<sequence>MLSLHCQTLQLRSTRDGSRSVMLPAGLPSILLRRVSQEYAVAVPVNVKKSSRDSCGVGSLFVTAEV</sequence>
<protein>
    <submittedName>
        <fullName evidence="1">Uncharacterized protein</fullName>
    </submittedName>
</protein>
<gene>
    <name evidence="1" type="ORF">E2C01_063338</name>
</gene>
<name>A0A5B7HG29_PORTR</name>
<comment type="caution">
    <text evidence="1">The sequence shown here is derived from an EMBL/GenBank/DDBJ whole genome shotgun (WGS) entry which is preliminary data.</text>
</comment>
<reference evidence="1 2" key="1">
    <citation type="submission" date="2019-05" db="EMBL/GenBank/DDBJ databases">
        <title>Another draft genome of Portunus trituberculatus and its Hox gene families provides insights of decapod evolution.</title>
        <authorList>
            <person name="Jeong J.-H."/>
            <person name="Song I."/>
            <person name="Kim S."/>
            <person name="Choi T."/>
            <person name="Kim D."/>
            <person name="Ryu S."/>
            <person name="Kim W."/>
        </authorList>
    </citation>
    <scope>NUCLEOTIDE SEQUENCE [LARGE SCALE GENOMIC DNA]</scope>
    <source>
        <tissue evidence="1">Muscle</tissue>
    </source>
</reference>
<proteinExistence type="predicted"/>
<evidence type="ECO:0000313" key="2">
    <source>
        <dbReference type="Proteomes" id="UP000324222"/>
    </source>
</evidence>
<dbReference type="Proteomes" id="UP000324222">
    <property type="component" value="Unassembled WGS sequence"/>
</dbReference>
<evidence type="ECO:0000313" key="1">
    <source>
        <dbReference type="EMBL" id="MPC69123.1"/>
    </source>
</evidence>
<accession>A0A5B7HG29</accession>
<organism evidence="1 2">
    <name type="scientific">Portunus trituberculatus</name>
    <name type="common">Swimming crab</name>
    <name type="synonym">Neptunus trituberculatus</name>
    <dbReference type="NCBI Taxonomy" id="210409"/>
    <lineage>
        <taxon>Eukaryota</taxon>
        <taxon>Metazoa</taxon>
        <taxon>Ecdysozoa</taxon>
        <taxon>Arthropoda</taxon>
        <taxon>Crustacea</taxon>
        <taxon>Multicrustacea</taxon>
        <taxon>Malacostraca</taxon>
        <taxon>Eumalacostraca</taxon>
        <taxon>Eucarida</taxon>
        <taxon>Decapoda</taxon>
        <taxon>Pleocyemata</taxon>
        <taxon>Brachyura</taxon>
        <taxon>Eubrachyura</taxon>
        <taxon>Portunoidea</taxon>
        <taxon>Portunidae</taxon>
        <taxon>Portuninae</taxon>
        <taxon>Portunus</taxon>
    </lineage>
</organism>
<dbReference type="AlphaFoldDB" id="A0A5B7HG29"/>
<keyword evidence="2" id="KW-1185">Reference proteome</keyword>
<dbReference type="EMBL" id="VSRR010028922">
    <property type="protein sequence ID" value="MPC69123.1"/>
    <property type="molecule type" value="Genomic_DNA"/>
</dbReference>